<dbReference type="Pfam" id="PF05301">
    <property type="entry name" value="Acetyltransf_16"/>
    <property type="match status" value="1"/>
</dbReference>
<dbReference type="CDD" id="cd04301">
    <property type="entry name" value="NAT_SF"/>
    <property type="match status" value="1"/>
</dbReference>
<evidence type="ECO:0000256" key="4">
    <source>
        <dbReference type="SAM" id="MobiDB-lite"/>
    </source>
</evidence>
<sequence length="377" mass="43116">MEFQFDCEKALKALDMNSTNSPDGIRILDSSHFQKLSHPLYSSQVSFKQNNMATILDRMGEASSKAQGLGAVITTAQKFFSAEGQKLYLKVDNNQVQGLLKVGVKNLFIRSALGSYQEIKPMCVLDFYVHESCQRLGIGKELFEKMLENESKQAKDLGYDRPSPKLLGFLKKYYNLRNYCPQTNNFVVYDDYFKTTATQQQQQSSRGNQDTRQDRRNKDNNVISNQKENNSEDLAAKWEQMYQSKNKSKGQIENQSPQQLNKRQSNFGGLNPEEEVKSARDSNDFSKTSSAWGNNVRSSPQKKENYSLPKKSQFAETQQNEQIRPQTSKNNGISWQNQQYENKQNIAQYPSRQNARQHVNQSSYTSSSSSYGGFLFS</sequence>
<feature type="compositionally biased region" description="Polar residues" evidence="4">
    <location>
        <begin position="285"/>
        <end position="299"/>
    </location>
</feature>
<feature type="binding site" evidence="3">
    <location>
        <begin position="127"/>
        <end position="140"/>
    </location>
    <ligand>
        <name>acetyl-CoA</name>
        <dbReference type="ChEBI" id="CHEBI:57288"/>
    </ligand>
</feature>
<dbReference type="Gene3D" id="3.40.630.30">
    <property type="match status" value="1"/>
</dbReference>
<feature type="compositionally biased region" description="Polar residues" evidence="4">
    <location>
        <begin position="314"/>
        <end position="361"/>
    </location>
</feature>
<feature type="region of interest" description="Disordered" evidence="4">
    <location>
        <begin position="198"/>
        <end position="377"/>
    </location>
</feature>
<feature type="domain" description="N-acetyltransferase" evidence="5">
    <location>
        <begin position="1"/>
        <end position="193"/>
    </location>
</feature>
<protein>
    <recommendedName>
        <fullName evidence="3">Alpha-tubulin N-acetyltransferase</fullName>
        <shortName evidence="3">Alpha-TAT</shortName>
        <shortName evidence="3">TAT</shortName>
        <ecNumber evidence="3">2.3.1.108</ecNumber>
    </recommendedName>
    <alternativeName>
        <fullName evidence="3">Acetyltransferase mec-17 homolog</fullName>
    </alternativeName>
</protein>
<feature type="binding site" evidence="3">
    <location>
        <begin position="163"/>
        <end position="172"/>
    </location>
    <ligand>
        <name>acetyl-CoA</name>
        <dbReference type="ChEBI" id="CHEBI:57288"/>
    </ligand>
</feature>
<evidence type="ECO:0000256" key="2">
    <source>
        <dbReference type="ARBA" id="ARBA00023315"/>
    </source>
</evidence>
<keyword evidence="2 3" id="KW-0012">Acyltransferase</keyword>
<dbReference type="PANTHER" id="PTHR12327:SF0">
    <property type="entry name" value="ALPHA-TUBULIN N-ACETYLTRANSFERASE 1"/>
    <property type="match status" value="1"/>
</dbReference>
<evidence type="ECO:0000256" key="3">
    <source>
        <dbReference type="HAMAP-Rule" id="MF_03130"/>
    </source>
</evidence>
<comment type="similarity">
    <text evidence="3">Belongs to the acetyltransferase ATAT1 family.</text>
</comment>
<dbReference type="GO" id="GO:0019799">
    <property type="term" value="F:tubulin N-acetyltransferase activity"/>
    <property type="evidence" value="ECO:0007669"/>
    <property type="project" value="UniProtKB-UniRule"/>
</dbReference>
<evidence type="ECO:0000259" key="5">
    <source>
        <dbReference type="PROSITE" id="PS51730"/>
    </source>
</evidence>
<dbReference type="EC" id="2.3.1.108" evidence="3"/>
<comment type="catalytic activity">
    <reaction evidence="3">
        <text>L-lysyl-[alpha-tubulin] + acetyl-CoA = N(6)-acetyl-L-lysyl-[alpha-tubulin] + CoA + H(+)</text>
        <dbReference type="Rhea" id="RHEA:15277"/>
        <dbReference type="Rhea" id="RHEA-COMP:11278"/>
        <dbReference type="Rhea" id="RHEA-COMP:11279"/>
        <dbReference type="ChEBI" id="CHEBI:15378"/>
        <dbReference type="ChEBI" id="CHEBI:29969"/>
        <dbReference type="ChEBI" id="CHEBI:57287"/>
        <dbReference type="ChEBI" id="CHEBI:57288"/>
        <dbReference type="ChEBI" id="CHEBI:61930"/>
        <dbReference type="EC" id="2.3.1.108"/>
    </reaction>
</comment>
<dbReference type="PROSITE" id="PS51730">
    <property type="entry name" value="GNAT_ATAT"/>
    <property type="match status" value="1"/>
</dbReference>
<dbReference type="GO" id="GO:0005874">
    <property type="term" value="C:microtubule"/>
    <property type="evidence" value="ECO:0007669"/>
    <property type="project" value="InterPro"/>
</dbReference>
<evidence type="ECO:0000313" key="6">
    <source>
        <dbReference type="EMBL" id="CDW81278.1"/>
    </source>
</evidence>
<comment type="function">
    <text evidence="3">Specifically acetylates 'Lys-40' in alpha-tubulin on the lumenal side of microtubules. Promotes microtubule destabilization and accelerates microtubule dynamics; this activity may be independent of acetylation activity. Acetylates alpha-tubulin with a slow enzymatic rate, due to a catalytic site that is not optimized for acetyl transfer. Enters the microtubule through each end and diffuses quickly throughout the lumen of microtubules. Acetylates only long/old microtubules because of its slow acetylation rate since it does not have time to act on dynamically unstable microtubules before the enzyme is released.</text>
</comment>
<dbReference type="InterPro" id="IPR038746">
    <property type="entry name" value="Atat"/>
</dbReference>
<dbReference type="GO" id="GO:0070507">
    <property type="term" value="P:regulation of microtubule cytoskeleton organization"/>
    <property type="evidence" value="ECO:0007669"/>
    <property type="project" value="UniProtKB-UniRule"/>
</dbReference>
<accession>A0A078AKD6</accession>
<feature type="compositionally biased region" description="Basic and acidic residues" evidence="4">
    <location>
        <begin position="209"/>
        <end position="219"/>
    </location>
</feature>
<feature type="compositionally biased region" description="Low complexity" evidence="4">
    <location>
        <begin position="362"/>
        <end position="377"/>
    </location>
</feature>
<dbReference type="AlphaFoldDB" id="A0A078AKD6"/>
<feature type="compositionally biased region" description="Polar residues" evidence="4">
    <location>
        <begin position="241"/>
        <end position="268"/>
    </location>
</feature>
<dbReference type="Proteomes" id="UP000039865">
    <property type="component" value="Unassembled WGS sequence"/>
</dbReference>
<keyword evidence="7" id="KW-1185">Reference proteome</keyword>
<dbReference type="OrthoDB" id="447510at2759"/>
<dbReference type="HAMAP" id="MF_03130">
    <property type="entry name" value="mec17"/>
    <property type="match status" value="1"/>
</dbReference>
<keyword evidence="1 3" id="KW-0808">Transferase</keyword>
<gene>
    <name evidence="6" type="primary">Contig19261.g20419</name>
    <name evidence="6" type="ORF">STYLEM_10291</name>
</gene>
<name>A0A078AKD6_STYLE</name>
<dbReference type="InterPro" id="IPR007965">
    <property type="entry name" value="GNAT_ATAT"/>
</dbReference>
<dbReference type="InParanoid" id="A0A078AKD6"/>
<organism evidence="6 7">
    <name type="scientific">Stylonychia lemnae</name>
    <name type="common">Ciliate</name>
    <dbReference type="NCBI Taxonomy" id="5949"/>
    <lineage>
        <taxon>Eukaryota</taxon>
        <taxon>Sar</taxon>
        <taxon>Alveolata</taxon>
        <taxon>Ciliophora</taxon>
        <taxon>Intramacronucleata</taxon>
        <taxon>Spirotrichea</taxon>
        <taxon>Stichotrichia</taxon>
        <taxon>Sporadotrichida</taxon>
        <taxon>Oxytrichidae</taxon>
        <taxon>Stylonychinae</taxon>
        <taxon>Stylonychia</taxon>
    </lineage>
</organism>
<evidence type="ECO:0000313" key="7">
    <source>
        <dbReference type="Proteomes" id="UP000039865"/>
    </source>
</evidence>
<proteinExistence type="inferred from homology"/>
<dbReference type="InterPro" id="IPR016181">
    <property type="entry name" value="Acyl_CoA_acyltransferase"/>
</dbReference>
<dbReference type="SUPFAM" id="SSF55729">
    <property type="entry name" value="Acyl-CoA N-acyltransferases (Nat)"/>
    <property type="match status" value="1"/>
</dbReference>
<feature type="site" description="Crucial for catalytic activity" evidence="3">
    <location>
        <position position="67"/>
    </location>
</feature>
<feature type="compositionally biased region" description="Basic and acidic residues" evidence="4">
    <location>
        <begin position="274"/>
        <end position="284"/>
    </location>
</feature>
<dbReference type="EMBL" id="CCKQ01009771">
    <property type="protein sequence ID" value="CDW81278.1"/>
    <property type="molecule type" value="Genomic_DNA"/>
</dbReference>
<reference evidence="6 7" key="1">
    <citation type="submission" date="2014-06" db="EMBL/GenBank/DDBJ databases">
        <authorList>
            <person name="Swart Estienne"/>
        </authorList>
    </citation>
    <scope>NUCLEOTIDE SEQUENCE [LARGE SCALE GENOMIC DNA]</scope>
    <source>
        <strain evidence="6 7">130c</strain>
    </source>
</reference>
<evidence type="ECO:0000256" key="1">
    <source>
        <dbReference type="ARBA" id="ARBA00022679"/>
    </source>
</evidence>
<dbReference type="PANTHER" id="PTHR12327">
    <property type="entry name" value="ALPHA-TUBULIN N-ACETYLTRANSFERASE 1"/>
    <property type="match status" value="1"/>
</dbReference>